<dbReference type="EMBL" id="VSWC01000196">
    <property type="protein sequence ID" value="KAA1065573.1"/>
    <property type="molecule type" value="Genomic_DNA"/>
</dbReference>
<dbReference type="EMBL" id="VSWC01000042">
    <property type="protein sequence ID" value="KAA1103042.1"/>
    <property type="molecule type" value="Genomic_DNA"/>
</dbReference>
<keyword evidence="7" id="KW-1185">Reference proteome</keyword>
<evidence type="ECO:0000313" key="8">
    <source>
        <dbReference type="Proteomes" id="UP000325313"/>
    </source>
</evidence>
<evidence type="ECO:0000313" key="4">
    <source>
        <dbReference type="EMBL" id="KAA1065573.1"/>
    </source>
</evidence>
<evidence type="ECO:0000313" key="6">
    <source>
        <dbReference type="EMBL" id="KAA1103042.1"/>
    </source>
</evidence>
<evidence type="ECO:0000313" key="5">
    <source>
        <dbReference type="EMBL" id="KAA1079991.1"/>
    </source>
</evidence>
<evidence type="ECO:0000313" key="3">
    <source>
        <dbReference type="EMBL" id="KAA1064316.1"/>
    </source>
</evidence>
<feature type="region of interest" description="Disordered" evidence="1">
    <location>
        <begin position="99"/>
        <end position="125"/>
    </location>
</feature>
<protein>
    <submittedName>
        <fullName evidence="3">Uncharacterized protein</fullName>
    </submittedName>
</protein>
<evidence type="ECO:0000313" key="7">
    <source>
        <dbReference type="Proteomes" id="UP000324748"/>
    </source>
</evidence>
<organism evidence="3 8">
    <name type="scientific">Puccinia graminis f. sp. tritici</name>
    <dbReference type="NCBI Taxonomy" id="56615"/>
    <lineage>
        <taxon>Eukaryota</taxon>
        <taxon>Fungi</taxon>
        <taxon>Dikarya</taxon>
        <taxon>Basidiomycota</taxon>
        <taxon>Pucciniomycotina</taxon>
        <taxon>Pucciniomycetes</taxon>
        <taxon>Pucciniales</taxon>
        <taxon>Pucciniaceae</taxon>
        <taxon>Puccinia</taxon>
    </lineage>
</organism>
<dbReference type="Proteomes" id="UP000325313">
    <property type="component" value="Unassembled WGS sequence"/>
</dbReference>
<dbReference type="PROSITE" id="PS51257">
    <property type="entry name" value="PROKAR_LIPOPROTEIN"/>
    <property type="match status" value="1"/>
</dbReference>
<comment type="caution">
    <text evidence="3">The sequence shown here is derived from an EMBL/GenBank/DDBJ whole genome shotgun (WGS) entry which is preliminary data.</text>
</comment>
<reference evidence="7 8" key="1">
    <citation type="submission" date="2019-05" db="EMBL/GenBank/DDBJ databases">
        <title>Emergence of the Ug99 lineage of the wheat stem rust pathogen through somatic hybridization.</title>
        <authorList>
            <person name="Li F."/>
            <person name="Upadhyaya N.M."/>
            <person name="Sperschneider J."/>
            <person name="Matny O."/>
            <person name="Nguyen-Phuc H."/>
            <person name="Mago R."/>
            <person name="Raley C."/>
            <person name="Miller M.E."/>
            <person name="Silverstein K.A.T."/>
            <person name="Henningsen E."/>
            <person name="Hirsch C.D."/>
            <person name="Visser B."/>
            <person name="Pretorius Z.A."/>
            <person name="Steffenson B.J."/>
            <person name="Schwessinger B."/>
            <person name="Dodds P.N."/>
            <person name="Figueroa M."/>
        </authorList>
    </citation>
    <scope>NUCLEOTIDE SEQUENCE [LARGE SCALE GENOMIC DNA]</scope>
    <source>
        <strain evidence="4">21-0</strain>
        <strain evidence="3 8">Ug99</strain>
    </source>
</reference>
<dbReference type="AlphaFoldDB" id="A0A5B0LJS3"/>
<name>A0A5B0LJS3_PUCGR</name>
<evidence type="ECO:0000256" key="2">
    <source>
        <dbReference type="SAM" id="SignalP"/>
    </source>
</evidence>
<dbReference type="OrthoDB" id="2513374at2759"/>
<feature type="chain" id="PRO_5036366003" evidence="2">
    <location>
        <begin position="21"/>
        <end position="141"/>
    </location>
</feature>
<keyword evidence="2" id="KW-0732">Signal</keyword>
<gene>
    <name evidence="4" type="ORF">PGT21_003772</name>
    <name evidence="6" type="ORF">PGT21_004913</name>
    <name evidence="3" type="ORF">PGTUg99_013245</name>
    <name evidence="5" type="ORF">PGTUg99_019054</name>
</gene>
<dbReference type="Proteomes" id="UP000324748">
    <property type="component" value="Unassembled WGS sequence"/>
</dbReference>
<proteinExistence type="predicted"/>
<feature type="signal peptide" evidence="2">
    <location>
        <begin position="1"/>
        <end position="20"/>
    </location>
</feature>
<dbReference type="EMBL" id="VDEP01000443">
    <property type="protein sequence ID" value="KAA1079991.1"/>
    <property type="molecule type" value="Genomic_DNA"/>
</dbReference>
<accession>A0A5B0LJS3</accession>
<sequence length="141" mass="15198">MIPKTILFVIFTVISSVATGTSVACANKRCNATAAQMLSHSYPKEAKCGEPLGNEECEEERHKVYYSCDKCGSITVKNRVIHRDELAVAPCTHKAKALFSTPSNPPPTGAASHSRAASEATSSEGGLPYEIIDGRKFYTFV</sequence>
<evidence type="ECO:0000256" key="1">
    <source>
        <dbReference type="SAM" id="MobiDB-lite"/>
    </source>
</evidence>
<dbReference type="EMBL" id="VDEP01000513">
    <property type="protein sequence ID" value="KAA1064316.1"/>
    <property type="molecule type" value="Genomic_DNA"/>
</dbReference>